<sequence>MDKLDKHKLISCVFMREPIWNKENKFHTHSLVLSKLWQEVATECGTTVKTAKMRWKNLREMFLTKIADTPSGDAFAEEHRSWPYFESLLFLKDQRIARRSKGDFPKQEDETSTLSSEGRDDEGEAPDMGELFFSQDTADFSREISPLHTSEFQPFPKKLKKDTEIDEDEAFFKSILPHVKALTPKEKIKFRINVMQLLDNELPSTTQPNGSSNNNND</sequence>
<dbReference type="AlphaFoldDB" id="A0A6P7F3V9"/>
<dbReference type="Pfam" id="PF02944">
    <property type="entry name" value="BESS"/>
    <property type="match status" value="1"/>
</dbReference>
<accession>A0A6P7F3V9</accession>
<gene>
    <name evidence="7" type="primary">LOC114324524</name>
</gene>
<dbReference type="Pfam" id="PF10545">
    <property type="entry name" value="MADF_DNA_bdg"/>
    <property type="match status" value="1"/>
</dbReference>
<dbReference type="GO" id="GO:0006357">
    <property type="term" value="P:regulation of transcription by RNA polymerase II"/>
    <property type="evidence" value="ECO:0007669"/>
    <property type="project" value="TreeGrafter"/>
</dbReference>
<feature type="domain" description="BESS" evidence="4">
    <location>
        <begin position="165"/>
        <end position="204"/>
    </location>
</feature>
<dbReference type="GeneID" id="114324524"/>
<dbReference type="Proteomes" id="UP001652700">
    <property type="component" value="Unplaced"/>
</dbReference>
<dbReference type="InterPro" id="IPR006578">
    <property type="entry name" value="MADF-dom"/>
</dbReference>
<feature type="region of interest" description="Disordered" evidence="2">
    <location>
        <begin position="101"/>
        <end position="128"/>
    </location>
</feature>
<evidence type="ECO:0000256" key="1">
    <source>
        <dbReference type="PROSITE-ProRule" id="PRU00371"/>
    </source>
</evidence>
<organism evidence="7">
    <name type="scientific">Diabrotica virgifera virgifera</name>
    <name type="common">western corn rootworm</name>
    <dbReference type="NCBI Taxonomy" id="50390"/>
    <lineage>
        <taxon>Eukaryota</taxon>
        <taxon>Metazoa</taxon>
        <taxon>Ecdysozoa</taxon>
        <taxon>Arthropoda</taxon>
        <taxon>Hexapoda</taxon>
        <taxon>Insecta</taxon>
        <taxon>Pterygota</taxon>
        <taxon>Neoptera</taxon>
        <taxon>Endopterygota</taxon>
        <taxon>Coleoptera</taxon>
        <taxon>Polyphaga</taxon>
        <taxon>Cucujiformia</taxon>
        <taxon>Chrysomeloidea</taxon>
        <taxon>Chrysomelidae</taxon>
        <taxon>Galerucinae</taxon>
        <taxon>Diabroticina</taxon>
        <taxon>Diabroticites</taxon>
        <taxon>Diabrotica</taxon>
    </lineage>
</organism>
<dbReference type="InterPro" id="IPR004210">
    <property type="entry name" value="BESS_motif"/>
</dbReference>
<proteinExistence type="predicted"/>
<evidence type="ECO:0000256" key="2">
    <source>
        <dbReference type="SAM" id="MobiDB-lite"/>
    </source>
</evidence>
<dbReference type="GO" id="GO:0003677">
    <property type="term" value="F:DNA binding"/>
    <property type="evidence" value="ECO:0007669"/>
    <property type="project" value="InterPro"/>
</dbReference>
<evidence type="ECO:0000313" key="7">
    <source>
        <dbReference type="RefSeq" id="XP_028128185.1"/>
    </source>
</evidence>
<feature type="domain" description="MADF" evidence="3">
    <location>
        <begin position="8"/>
        <end position="96"/>
    </location>
</feature>
<protein>
    <submittedName>
        <fullName evidence="7">Uncharacterized protein LOC114324524 isoform X2</fullName>
    </submittedName>
</protein>
<dbReference type="GO" id="GO:0005634">
    <property type="term" value="C:nucleus"/>
    <property type="evidence" value="ECO:0007669"/>
    <property type="project" value="UniProtKB-SubCell"/>
</dbReference>
<dbReference type="PANTHER" id="PTHR12243">
    <property type="entry name" value="MADF DOMAIN TRANSCRIPTION FACTOR"/>
    <property type="match status" value="1"/>
</dbReference>
<reference evidence="5" key="2">
    <citation type="submission" date="2025-05" db="UniProtKB">
        <authorList>
            <consortium name="EnsemblMetazoa"/>
        </authorList>
    </citation>
    <scope>IDENTIFICATION</scope>
</reference>
<evidence type="ECO:0000259" key="4">
    <source>
        <dbReference type="PROSITE" id="PS51031"/>
    </source>
</evidence>
<dbReference type="GO" id="GO:0005667">
    <property type="term" value="C:transcription regulator complex"/>
    <property type="evidence" value="ECO:0007669"/>
    <property type="project" value="TreeGrafter"/>
</dbReference>
<dbReference type="RefSeq" id="XP_028128185.1">
    <property type="nucleotide sequence ID" value="XM_028272384.1"/>
</dbReference>
<reference evidence="7" key="1">
    <citation type="submission" date="2025-04" db="UniProtKB">
        <authorList>
            <consortium name="RefSeq"/>
        </authorList>
    </citation>
    <scope>IDENTIFICATION</scope>
    <source>
        <tissue evidence="7">Whole insect</tissue>
    </source>
</reference>
<dbReference type="PROSITE" id="PS51029">
    <property type="entry name" value="MADF"/>
    <property type="match status" value="1"/>
</dbReference>
<evidence type="ECO:0000259" key="3">
    <source>
        <dbReference type="PROSITE" id="PS51029"/>
    </source>
</evidence>
<dbReference type="SMART" id="SM00595">
    <property type="entry name" value="MADF"/>
    <property type="match status" value="1"/>
</dbReference>
<dbReference type="EnsemblMetazoa" id="XM_028272384.2">
    <property type="protein sequence ID" value="XP_028128185.1"/>
    <property type="gene ID" value="LOC114324524"/>
</dbReference>
<evidence type="ECO:0000313" key="6">
    <source>
        <dbReference type="Proteomes" id="UP001652700"/>
    </source>
</evidence>
<name>A0A6P7F3V9_DIAVI</name>
<dbReference type="OrthoDB" id="6719699at2759"/>
<dbReference type="PROSITE" id="PS51031">
    <property type="entry name" value="BESS"/>
    <property type="match status" value="1"/>
</dbReference>
<evidence type="ECO:0000313" key="5">
    <source>
        <dbReference type="EnsemblMetazoa" id="XP_028128185.1"/>
    </source>
</evidence>
<dbReference type="PANTHER" id="PTHR12243:SF64">
    <property type="entry name" value="DORSAL INTERACTING PROTEIN 3-RELATED"/>
    <property type="match status" value="1"/>
</dbReference>
<comment type="subcellular location">
    <subcellularLocation>
        <location evidence="1">Nucleus</location>
    </subcellularLocation>
</comment>
<dbReference type="InterPro" id="IPR039353">
    <property type="entry name" value="TF_Adf1"/>
</dbReference>
<keyword evidence="6" id="KW-1185">Reference proteome</keyword>
<keyword evidence="1" id="KW-0539">Nucleus</keyword>